<keyword evidence="5" id="KW-0762">Sugar transport</keyword>
<name>A0A1M6RRE2_9FIRM</name>
<dbReference type="AlphaFoldDB" id="A0A1M6RRE2"/>
<sequence>MVGIVIVAHGNLAKEFIKTSEMILGKQKNLIAVNVLPEDSLLELREKVKEAVKEVKTSSGVIIFTDIFGGSPTNASNYLLLSERVKVVTGVNLPMFLEILTNRDKSLEDLVHIACWAGNKGIQTVQIEQKEGEQLGFKVSPDR</sequence>
<keyword evidence="11" id="KW-1185">Reference proteome</keyword>
<dbReference type="GO" id="GO:0016020">
    <property type="term" value="C:membrane"/>
    <property type="evidence" value="ECO:0007669"/>
    <property type="project" value="InterPro"/>
</dbReference>
<dbReference type="Gene3D" id="3.40.50.510">
    <property type="entry name" value="Phosphotransferase system, mannose-type IIA component"/>
    <property type="match status" value="1"/>
</dbReference>
<dbReference type="PROSITE" id="PS51096">
    <property type="entry name" value="PTS_EIIA_TYPE_4"/>
    <property type="match status" value="1"/>
</dbReference>
<dbReference type="EMBL" id="FRAI01000036">
    <property type="protein sequence ID" value="SHK34887.1"/>
    <property type="molecule type" value="Genomic_DNA"/>
</dbReference>
<dbReference type="GO" id="GO:0005737">
    <property type="term" value="C:cytoplasm"/>
    <property type="evidence" value="ECO:0007669"/>
    <property type="project" value="UniProtKB-SubCell"/>
</dbReference>
<dbReference type="InterPro" id="IPR013789">
    <property type="entry name" value="PTS_EIIA_man"/>
</dbReference>
<dbReference type="PANTHER" id="PTHR33799">
    <property type="entry name" value="PTS PERMEASE-RELATED-RELATED"/>
    <property type="match status" value="1"/>
</dbReference>
<keyword evidence="7" id="KW-0598">Phosphotransferase system</keyword>
<dbReference type="NCBIfam" id="TIGR00824">
    <property type="entry name" value="EIIA-man"/>
    <property type="match status" value="1"/>
</dbReference>
<keyword evidence="6" id="KW-0808">Transferase</keyword>
<evidence type="ECO:0000259" key="9">
    <source>
        <dbReference type="PROSITE" id="PS51096"/>
    </source>
</evidence>
<evidence type="ECO:0000256" key="5">
    <source>
        <dbReference type="ARBA" id="ARBA00022597"/>
    </source>
</evidence>
<dbReference type="PANTHER" id="PTHR33799:SF1">
    <property type="entry name" value="PTS SYSTEM MANNOSE-SPECIFIC EIIAB COMPONENT-RELATED"/>
    <property type="match status" value="1"/>
</dbReference>
<evidence type="ECO:0000256" key="6">
    <source>
        <dbReference type="ARBA" id="ARBA00022679"/>
    </source>
</evidence>
<gene>
    <name evidence="10" type="ORF">SAMN02745227_02088</name>
</gene>
<dbReference type="Pfam" id="PF03610">
    <property type="entry name" value="EIIA-man"/>
    <property type="match status" value="1"/>
</dbReference>
<evidence type="ECO:0000256" key="1">
    <source>
        <dbReference type="ARBA" id="ARBA00004496"/>
    </source>
</evidence>
<evidence type="ECO:0000313" key="10">
    <source>
        <dbReference type="EMBL" id="SHK34887.1"/>
    </source>
</evidence>
<evidence type="ECO:0000256" key="3">
    <source>
        <dbReference type="ARBA" id="ARBA00022490"/>
    </source>
</evidence>
<dbReference type="InterPro" id="IPR004701">
    <property type="entry name" value="PTS_EIIA_man-typ"/>
</dbReference>
<reference evidence="11" key="1">
    <citation type="submission" date="2016-11" db="EMBL/GenBank/DDBJ databases">
        <authorList>
            <person name="Varghese N."/>
            <person name="Submissions S."/>
        </authorList>
    </citation>
    <scope>NUCLEOTIDE SEQUENCE [LARGE SCALE GENOMIC DNA]</scope>
    <source>
        <strain evidence="11">DSM 14826</strain>
    </source>
</reference>
<accession>A0A1M6RRE2</accession>
<dbReference type="InterPro" id="IPR051471">
    <property type="entry name" value="Bacterial_PTS_sugar_comp"/>
</dbReference>
<keyword evidence="8" id="KW-0418">Kinase</keyword>
<evidence type="ECO:0000256" key="4">
    <source>
        <dbReference type="ARBA" id="ARBA00022553"/>
    </source>
</evidence>
<dbReference type="GO" id="GO:0016773">
    <property type="term" value="F:phosphotransferase activity, alcohol group as acceptor"/>
    <property type="evidence" value="ECO:0007669"/>
    <property type="project" value="InterPro"/>
</dbReference>
<organism evidence="10 11">
    <name type="scientific">Anaerobranca californiensis DSM 14826</name>
    <dbReference type="NCBI Taxonomy" id="1120989"/>
    <lineage>
        <taxon>Bacteria</taxon>
        <taxon>Bacillati</taxon>
        <taxon>Bacillota</taxon>
        <taxon>Clostridia</taxon>
        <taxon>Eubacteriales</taxon>
        <taxon>Proteinivoracaceae</taxon>
        <taxon>Anaerobranca</taxon>
    </lineage>
</organism>
<keyword evidence="4" id="KW-0597">Phosphoprotein</keyword>
<dbReference type="GO" id="GO:0016301">
    <property type="term" value="F:kinase activity"/>
    <property type="evidence" value="ECO:0007669"/>
    <property type="project" value="UniProtKB-KW"/>
</dbReference>
<proteinExistence type="predicted"/>
<dbReference type="STRING" id="1120989.SAMN02745227_02088"/>
<dbReference type="InterPro" id="IPR036662">
    <property type="entry name" value="PTS_EIIA_man-typ_sf"/>
</dbReference>
<evidence type="ECO:0000256" key="2">
    <source>
        <dbReference type="ARBA" id="ARBA00022448"/>
    </source>
</evidence>
<dbReference type="InterPro" id="IPR033887">
    <property type="entry name" value="PTS_IIA_man"/>
</dbReference>
<keyword evidence="3" id="KW-0963">Cytoplasm</keyword>
<dbReference type="SUPFAM" id="SSF53062">
    <property type="entry name" value="PTS system fructose IIA component-like"/>
    <property type="match status" value="1"/>
</dbReference>
<feature type="domain" description="PTS EIIA type-4" evidence="9">
    <location>
        <begin position="1"/>
        <end position="122"/>
    </location>
</feature>
<dbReference type="GO" id="GO:0009401">
    <property type="term" value="P:phosphoenolpyruvate-dependent sugar phosphotransferase system"/>
    <property type="evidence" value="ECO:0007669"/>
    <property type="project" value="UniProtKB-KW"/>
</dbReference>
<evidence type="ECO:0000256" key="8">
    <source>
        <dbReference type="ARBA" id="ARBA00022777"/>
    </source>
</evidence>
<dbReference type="CDD" id="cd00006">
    <property type="entry name" value="PTS_IIA_man"/>
    <property type="match status" value="1"/>
</dbReference>
<comment type="subcellular location">
    <subcellularLocation>
        <location evidence="1">Cytoplasm</location>
    </subcellularLocation>
</comment>
<evidence type="ECO:0000313" key="11">
    <source>
        <dbReference type="Proteomes" id="UP000243547"/>
    </source>
</evidence>
<dbReference type="Proteomes" id="UP000243547">
    <property type="component" value="Unassembled WGS sequence"/>
</dbReference>
<evidence type="ECO:0000256" key="7">
    <source>
        <dbReference type="ARBA" id="ARBA00022683"/>
    </source>
</evidence>
<keyword evidence="2" id="KW-0813">Transport</keyword>
<protein>
    <submittedName>
        <fullName evidence="10">PTS system, mannose-specific IIA component</fullName>
    </submittedName>
</protein>